<dbReference type="Proteomes" id="UP000503349">
    <property type="component" value="Chromosome 15"/>
</dbReference>
<reference evidence="5" key="2">
    <citation type="submission" date="2019-02" db="EMBL/GenBank/DDBJ databases">
        <title>Opniocepnalus argus Var Kimnra genome.</title>
        <authorList>
            <person name="Zhou C."/>
            <person name="Xiao S."/>
        </authorList>
    </citation>
    <scope>NUCLEOTIDE SEQUENCE [LARGE SCALE GENOMIC DNA]</scope>
</reference>
<evidence type="ECO:0000256" key="2">
    <source>
        <dbReference type="SAM" id="MobiDB-lite"/>
    </source>
</evidence>
<dbReference type="Gene3D" id="1.10.150.50">
    <property type="entry name" value="Transcription Factor, Ets-1"/>
    <property type="match status" value="1"/>
</dbReference>
<feature type="coiled-coil region" evidence="1">
    <location>
        <begin position="672"/>
        <end position="708"/>
    </location>
</feature>
<dbReference type="EMBL" id="CM015726">
    <property type="protein sequence ID" value="KAF3700186.1"/>
    <property type="molecule type" value="Genomic_DNA"/>
</dbReference>
<dbReference type="GO" id="GO:0003924">
    <property type="term" value="F:GTPase activity"/>
    <property type="evidence" value="ECO:0007669"/>
    <property type="project" value="TreeGrafter"/>
</dbReference>
<evidence type="ECO:0000313" key="5">
    <source>
        <dbReference type="Proteomes" id="UP000503349"/>
    </source>
</evidence>
<sequence>MDDFVRKKLTDWNFCNWIERFEEEGIDRESLECLGDKEIDDLFPKLGPRAKFKKRLKLLKGEQSTTYQETEDFSSHDQPSTSDTSDKGKRKSDLQDECSKWQTSARKRQCTLVPGSYAEDIKLSGMRDIMKCVYKRLDFQDNTKLQAFLKNKISDLETEEREMVGVFGRSGAGKSSLINAVIGEKDLLPNGNISACTTVMIKVEATPNLKYEAEIEFITKEEWKDEMWPLYNIVRDNEDQEEEDGKNDHEINEKRSALYGEECKNISFENLLDNKCFREIPEFLRGKPKFLKSETAKELSAQIVKYTRRDPEDGQYEGVKQWYWPLVKCVTVKVPRNPFLQHVTLVDLPGNGDFDKSRDEMWKGLVRRCSTVWIVTEINRAATEKESWEILESASSFMGNGGECQQIHFICTKSDHFEESDNHSSAAAINALILKRNMQAKKQVRNNFNKNTKIKKHFNEECFKVFTVSSTEFWKEKHLEPHDTEIPELREFLQNLNDCHSETLNYVSRAHGILSLIQGARSTDVAENKRALNSYIQQKISCELEKVKESMEETYSAFEKCLTEGVEKSKTLCEAKLKKFLYPNKSKRYGFYGTLKSTVEKLGTHKQKTGKQINLNMKLSSFLTDSINEEFRKTFPNGGKHGPFNGVISIFSLDTEKLIQQYNDVELQLTFLNTEEEKIKAKLNKIIRERKKDMYNSLMETIEKTMQEGYKKAAKFKGEKMLQNMRDTLQKHLFVSKNVMFEDAKKLMLQRLNGLKEEILNTLDNTLKEAVDLSLKTDDYSIPDFSKELELVKQYYKELKGSQDE</sequence>
<protein>
    <submittedName>
        <fullName evidence="4">Nuclear GTPase SLIP-GC</fullName>
    </submittedName>
</protein>
<dbReference type="PANTHER" id="PTHR47308">
    <property type="entry name" value="NUCLEAR GTPASE SLIP-GC"/>
    <property type="match status" value="1"/>
</dbReference>
<accession>A0A6G1QDJ1</accession>
<reference evidence="4 5" key="1">
    <citation type="submission" date="2019-02" db="EMBL/GenBank/DDBJ databases">
        <title>Opniocepnalus argus genome.</title>
        <authorList>
            <person name="Zhou C."/>
            <person name="Xiao S."/>
        </authorList>
    </citation>
    <scope>NUCLEOTIDE SEQUENCE [LARGE SCALE GENOMIC DNA]</scope>
    <source>
        <strain evidence="4">OARG1902GOOAL</strain>
        <tissue evidence="4">Muscle</tissue>
    </source>
</reference>
<keyword evidence="5" id="KW-1185">Reference proteome</keyword>
<gene>
    <name evidence="4" type="ORF">EXN66_Car015873</name>
</gene>
<dbReference type="InterPro" id="IPR027417">
    <property type="entry name" value="P-loop_NTPase"/>
</dbReference>
<dbReference type="Gene3D" id="3.40.50.300">
    <property type="entry name" value="P-loop containing nucleotide triphosphate hydrolases"/>
    <property type="match status" value="2"/>
</dbReference>
<name>A0A6G1QDJ1_CHAAH</name>
<organism evidence="4 5">
    <name type="scientific">Channa argus</name>
    <name type="common">Northern snakehead</name>
    <name type="synonym">Ophicephalus argus</name>
    <dbReference type="NCBI Taxonomy" id="215402"/>
    <lineage>
        <taxon>Eukaryota</taxon>
        <taxon>Metazoa</taxon>
        <taxon>Chordata</taxon>
        <taxon>Craniata</taxon>
        <taxon>Vertebrata</taxon>
        <taxon>Euteleostomi</taxon>
        <taxon>Actinopterygii</taxon>
        <taxon>Neopterygii</taxon>
        <taxon>Teleostei</taxon>
        <taxon>Neoteleostei</taxon>
        <taxon>Acanthomorphata</taxon>
        <taxon>Anabantaria</taxon>
        <taxon>Anabantiformes</taxon>
        <taxon>Channoidei</taxon>
        <taxon>Channidae</taxon>
        <taxon>Channa</taxon>
    </lineage>
</organism>
<dbReference type="Pfam" id="PF00350">
    <property type="entry name" value="Dynamin_N"/>
    <property type="match status" value="1"/>
</dbReference>
<dbReference type="InterPro" id="IPR053082">
    <property type="entry name" value="Nuclear_GTPase_SLIP-GC"/>
</dbReference>
<dbReference type="InterPro" id="IPR013761">
    <property type="entry name" value="SAM/pointed_sf"/>
</dbReference>
<dbReference type="AlphaFoldDB" id="A0A6G1QDJ1"/>
<feature type="domain" description="Dynamin N-terminal" evidence="3">
    <location>
        <begin position="164"/>
        <end position="391"/>
    </location>
</feature>
<feature type="region of interest" description="Disordered" evidence="2">
    <location>
        <begin position="67"/>
        <end position="93"/>
    </location>
</feature>
<dbReference type="PANTHER" id="PTHR47308:SF1">
    <property type="entry name" value="NUCLEAR GTPASE SLIP-GC"/>
    <property type="match status" value="1"/>
</dbReference>
<keyword evidence="1" id="KW-0175">Coiled coil</keyword>
<dbReference type="SUPFAM" id="SSF52540">
    <property type="entry name" value="P-loop containing nucleoside triphosphate hydrolases"/>
    <property type="match status" value="1"/>
</dbReference>
<evidence type="ECO:0000313" key="4">
    <source>
        <dbReference type="EMBL" id="KAF3700186.1"/>
    </source>
</evidence>
<proteinExistence type="predicted"/>
<evidence type="ECO:0000256" key="1">
    <source>
        <dbReference type="SAM" id="Coils"/>
    </source>
</evidence>
<dbReference type="InterPro" id="IPR045063">
    <property type="entry name" value="Dynamin_N"/>
</dbReference>
<feature type="compositionally biased region" description="Basic and acidic residues" evidence="2">
    <location>
        <begin position="84"/>
        <end position="93"/>
    </location>
</feature>
<evidence type="ECO:0000259" key="3">
    <source>
        <dbReference type="Pfam" id="PF00350"/>
    </source>
</evidence>